<reference evidence="1 2" key="1">
    <citation type="journal article" date="2018" name="Viruses">
        <title>Biodiversity of Streptococcus thermophilus Phages in Global Dairy Fermentations.</title>
        <authorList>
            <person name="Lavelle K."/>
            <person name="Martinez I."/>
            <person name="Neve H."/>
            <person name="Lugli G."/>
            <person name="Franz C."/>
            <person name="Ventura M."/>
            <person name="Bello F."/>
            <person name="Sinderen D."/>
            <person name="Mahony J."/>
        </authorList>
    </citation>
    <scope>NUCLEOTIDE SEQUENCE [LARGE SCALE GENOMIC DNA]</scope>
</reference>
<dbReference type="EMBL" id="MH973663">
    <property type="protein sequence ID" value="AYP28637.1"/>
    <property type="molecule type" value="Genomic_DNA"/>
</dbReference>
<organism evidence="1 2">
    <name type="scientific">Streptococcus phage SW24</name>
    <dbReference type="NCBI Taxonomy" id="2483877"/>
    <lineage>
        <taxon>Viruses</taxon>
        <taxon>Duplodnaviria</taxon>
        <taxon>Heunggongvirae</taxon>
        <taxon>Uroviricota</taxon>
        <taxon>Caudoviricetes</taxon>
        <taxon>Aliceevansviridae</taxon>
        <taxon>Vansinderenvirus</taxon>
        <taxon>Vansinderenvirus SW24</taxon>
    </lineage>
</organism>
<name>A0A3S7W858_9CAUD</name>
<protein>
    <submittedName>
        <fullName evidence="1">Putative head-tail connector protein</fullName>
    </submittedName>
</protein>
<gene>
    <name evidence="1" type="ORF">SW24_008</name>
</gene>
<sequence length="129" mass="14723">MTYLTKEEFLKLGFEDVEDFEKLLARASLTIDLYLKNFYDFNDFETDFNQRKQSVKKAVAYQIAYLDSSGLLTAEDKTSLSSMTVGRTHVSYQNGSKSSHDGKRFNLSLDALNWLTLAGFGCKAVDYDR</sequence>
<proteinExistence type="predicted"/>
<evidence type="ECO:0000313" key="2">
    <source>
        <dbReference type="Proteomes" id="UP000281612"/>
    </source>
</evidence>
<keyword evidence="2" id="KW-1185">Reference proteome</keyword>
<evidence type="ECO:0000313" key="1">
    <source>
        <dbReference type="EMBL" id="AYP28637.1"/>
    </source>
</evidence>
<accession>A0A3S7W858</accession>
<dbReference type="Proteomes" id="UP000281612">
    <property type="component" value="Segment"/>
</dbReference>